<evidence type="ECO:0000256" key="8">
    <source>
        <dbReference type="RuleBase" id="RU363051"/>
    </source>
</evidence>
<comment type="caution">
    <text evidence="10">The sequence shown here is derived from an EMBL/GenBank/DDBJ whole genome shotgun (WGS) entry which is preliminary data.</text>
</comment>
<dbReference type="PROSITE" id="PS50873">
    <property type="entry name" value="PEROXIDASE_4"/>
    <property type="match status" value="1"/>
</dbReference>
<dbReference type="OrthoDB" id="5985073at2759"/>
<keyword evidence="4" id="KW-0349">Heme</keyword>
<dbReference type="SUPFAM" id="SSF48113">
    <property type="entry name" value="Heme-dependent peroxidases"/>
    <property type="match status" value="1"/>
</dbReference>
<evidence type="ECO:0000256" key="4">
    <source>
        <dbReference type="ARBA" id="ARBA00022617"/>
    </source>
</evidence>
<dbReference type="Gene3D" id="1.10.420.10">
    <property type="entry name" value="Peroxidase, domain 2"/>
    <property type="match status" value="1"/>
</dbReference>
<dbReference type="Pfam" id="PF00141">
    <property type="entry name" value="peroxidase"/>
    <property type="match status" value="1"/>
</dbReference>
<dbReference type="GO" id="GO:0046872">
    <property type="term" value="F:metal ion binding"/>
    <property type="evidence" value="ECO:0007669"/>
    <property type="project" value="UniProtKB-UniRule"/>
</dbReference>
<proteinExistence type="inferred from homology"/>
<evidence type="ECO:0000259" key="9">
    <source>
        <dbReference type="PROSITE" id="PS50873"/>
    </source>
</evidence>
<evidence type="ECO:0000256" key="7">
    <source>
        <dbReference type="ARBA" id="ARBA00023004"/>
    </source>
</evidence>
<evidence type="ECO:0000313" key="10">
    <source>
        <dbReference type="EMBL" id="KAF7351702.1"/>
    </source>
</evidence>
<dbReference type="PANTHER" id="PTHR31356">
    <property type="entry name" value="THYLAKOID LUMENAL 29 KDA PROTEIN, CHLOROPLASTIC-RELATED"/>
    <property type="match status" value="1"/>
</dbReference>
<dbReference type="GO" id="GO:0020037">
    <property type="term" value="F:heme binding"/>
    <property type="evidence" value="ECO:0007669"/>
    <property type="project" value="UniProtKB-UniRule"/>
</dbReference>
<keyword evidence="6 8" id="KW-0560">Oxidoreductase</keyword>
<evidence type="ECO:0000313" key="11">
    <source>
        <dbReference type="Proteomes" id="UP000623467"/>
    </source>
</evidence>
<keyword evidence="7" id="KW-0408">Iron</keyword>
<name>A0A8H7CXE1_9AGAR</name>
<dbReference type="GO" id="GO:0000302">
    <property type="term" value="P:response to reactive oxygen species"/>
    <property type="evidence" value="ECO:0007669"/>
    <property type="project" value="TreeGrafter"/>
</dbReference>
<evidence type="ECO:0000256" key="5">
    <source>
        <dbReference type="ARBA" id="ARBA00022723"/>
    </source>
</evidence>
<dbReference type="InterPro" id="IPR044831">
    <property type="entry name" value="Ccp1-like"/>
</dbReference>
<accession>A0A8H7CXE1</accession>
<comment type="similarity">
    <text evidence="2">Belongs to the peroxidase family. Cytochrome c peroxidase subfamily.</text>
</comment>
<feature type="domain" description="Plant heme peroxidase family profile" evidence="9">
    <location>
        <begin position="73"/>
        <end position="340"/>
    </location>
</feature>
<dbReference type="InterPro" id="IPR002207">
    <property type="entry name" value="Peroxidase_I"/>
</dbReference>
<organism evidence="10 11">
    <name type="scientific">Mycena sanguinolenta</name>
    <dbReference type="NCBI Taxonomy" id="230812"/>
    <lineage>
        <taxon>Eukaryota</taxon>
        <taxon>Fungi</taxon>
        <taxon>Dikarya</taxon>
        <taxon>Basidiomycota</taxon>
        <taxon>Agaricomycotina</taxon>
        <taxon>Agaricomycetes</taxon>
        <taxon>Agaricomycetidae</taxon>
        <taxon>Agaricales</taxon>
        <taxon>Marasmiineae</taxon>
        <taxon>Mycenaceae</taxon>
        <taxon>Mycena</taxon>
    </lineage>
</organism>
<dbReference type="InterPro" id="IPR010255">
    <property type="entry name" value="Haem_peroxidase_sf"/>
</dbReference>
<protein>
    <recommendedName>
        <fullName evidence="8">Peroxidase</fullName>
        <ecNumber evidence="8">1.11.1.-</ecNumber>
    </recommendedName>
</protein>
<dbReference type="EMBL" id="JACAZH010000013">
    <property type="protein sequence ID" value="KAF7351702.1"/>
    <property type="molecule type" value="Genomic_DNA"/>
</dbReference>
<keyword evidence="11" id="KW-1185">Reference proteome</keyword>
<dbReference type="GO" id="GO:0042744">
    <property type="term" value="P:hydrogen peroxide catabolic process"/>
    <property type="evidence" value="ECO:0007669"/>
    <property type="project" value="TreeGrafter"/>
</dbReference>
<dbReference type="Gene3D" id="1.10.520.10">
    <property type="match status" value="1"/>
</dbReference>
<keyword evidence="5" id="KW-0479">Metal-binding</keyword>
<dbReference type="PRINTS" id="PR00458">
    <property type="entry name" value="PEROXIDASE"/>
</dbReference>
<evidence type="ECO:0000256" key="6">
    <source>
        <dbReference type="ARBA" id="ARBA00023002"/>
    </source>
</evidence>
<evidence type="ECO:0000256" key="2">
    <source>
        <dbReference type="ARBA" id="ARBA00005997"/>
    </source>
</evidence>
<evidence type="ECO:0000256" key="1">
    <source>
        <dbReference type="ARBA" id="ARBA00003917"/>
    </source>
</evidence>
<sequence length="531" mass="56170">MHYPRLSSAPALGTLTFLATANAYIWPSPQLDALESARWDQAGFNSPAVPVSELLIPCNEFIPGSSSSGRSDAADWIRTAYHDMATYNSTDGTGGLDASIRFTEEQARDENIGDGFANTMNIVPLLQSRYISMADSIALLAVTAIENCGGPQIAFRGGRLDAAQANAPGVPEPEQDLATHIASFARQGFTQTEMIGLVACGHTFGGVQQSFFPDIVPTEPTDPTDTENVAHFDTTYFTFDNNVATEYIAGTTQNPLVVGFNDTTNSDKRIFGSDGNVTMQSFANSAVVFASTCADLFARMLDTVPSGVTLSDVLTPLPVKPANVVLTMNGDVLQMTGQLRLWNTSSATVSMLWTDHAGSTGTANLSFAGTGSATVGKYTSAWYRFNGTTGVSLDATAGVTSLSFLVNGALEDQGGVGFAVQDAFMYSATSCEYATMPATGRIDVAVRNSANVTRVYLEQTATDSVGRISVTEIDITQPAVPVPANAAYSLWSINITNPGTLYNIGAEVDGVQYSTPEQHSVAQTANLKCPT</sequence>
<dbReference type="AlphaFoldDB" id="A0A8H7CXE1"/>
<dbReference type="PANTHER" id="PTHR31356:SF53">
    <property type="entry name" value="HEME PEROXIDASE"/>
    <property type="match status" value="1"/>
</dbReference>
<dbReference type="EC" id="1.11.1.-" evidence="8"/>
<dbReference type="Proteomes" id="UP000623467">
    <property type="component" value="Unassembled WGS sequence"/>
</dbReference>
<dbReference type="PRINTS" id="PR00459">
    <property type="entry name" value="ASPEROXIDASE"/>
</dbReference>
<dbReference type="GO" id="GO:0034599">
    <property type="term" value="P:cellular response to oxidative stress"/>
    <property type="evidence" value="ECO:0007669"/>
    <property type="project" value="InterPro"/>
</dbReference>
<comment type="function">
    <text evidence="1">Destroys radicals which are normally produced within the cells and which are toxic to biological systems.</text>
</comment>
<reference evidence="10" key="1">
    <citation type="submission" date="2020-05" db="EMBL/GenBank/DDBJ databases">
        <title>Mycena genomes resolve the evolution of fungal bioluminescence.</title>
        <authorList>
            <person name="Tsai I.J."/>
        </authorList>
    </citation>
    <scope>NUCLEOTIDE SEQUENCE</scope>
    <source>
        <strain evidence="10">160909Yilan</strain>
    </source>
</reference>
<evidence type="ECO:0000256" key="3">
    <source>
        <dbReference type="ARBA" id="ARBA00022559"/>
    </source>
</evidence>
<dbReference type="InterPro" id="IPR002016">
    <property type="entry name" value="Haem_peroxidase"/>
</dbReference>
<dbReference type="GO" id="GO:0004601">
    <property type="term" value="F:peroxidase activity"/>
    <property type="evidence" value="ECO:0007669"/>
    <property type="project" value="UniProtKB-KW"/>
</dbReference>
<keyword evidence="3 8" id="KW-0575">Peroxidase</keyword>
<gene>
    <name evidence="10" type="ORF">MSAN_01603300</name>
</gene>